<dbReference type="STRING" id="41688.A0A2N3N2N3"/>
<dbReference type="Pfam" id="PF00389">
    <property type="entry name" value="2-Hacid_dh"/>
    <property type="match status" value="1"/>
</dbReference>
<dbReference type="GO" id="GO:0003743">
    <property type="term" value="F:translation initiation factor activity"/>
    <property type="evidence" value="ECO:0007669"/>
    <property type="project" value="UniProtKB-KW"/>
</dbReference>
<name>A0A2N3N2N3_9PEZI</name>
<dbReference type="GO" id="GO:0005829">
    <property type="term" value="C:cytosol"/>
    <property type="evidence" value="ECO:0007669"/>
    <property type="project" value="TreeGrafter"/>
</dbReference>
<dbReference type="Gene3D" id="3.40.140.10">
    <property type="entry name" value="Cytidine Deaminase, domain 2"/>
    <property type="match status" value="1"/>
</dbReference>
<feature type="domain" description="MPN" evidence="8">
    <location>
        <begin position="658"/>
        <end position="806"/>
    </location>
</feature>
<dbReference type="InterPro" id="IPR006140">
    <property type="entry name" value="D-isomer_DH_NAD-bd"/>
</dbReference>
<dbReference type="InterPro" id="IPR006139">
    <property type="entry name" value="D-isomer_2_OHA_DH_cat_dom"/>
</dbReference>
<evidence type="ECO:0000259" key="8">
    <source>
        <dbReference type="PROSITE" id="PS50249"/>
    </source>
</evidence>
<feature type="non-terminal residue" evidence="9">
    <location>
        <position position="1"/>
    </location>
</feature>
<dbReference type="SMART" id="SM00232">
    <property type="entry name" value="JAB_MPN"/>
    <property type="match status" value="1"/>
</dbReference>
<keyword evidence="3" id="KW-0396">Initiation factor</keyword>
<dbReference type="InterPro" id="IPR037518">
    <property type="entry name" value="MPN"/>
</dbReference>
<evidence type="ECO:0000256" key="4">
    <source>
        <dbReference type="ARBA" id="ARBA00022917"/>
    </source>
</evidence>
<gene>
    <name evidence="9" type="ORF">jhhlp_006765</name>
</gene>
<dbReference type="GO" id="GO:0030267">
    <property type="term" value="F:glyoxylate reductase (NADPH) activity"/>
    <property type="evidence" value="ECO:0007669"/>
    <property type="project" value="TreeGrafter"/>
</dbReference>
<keyword evidence="5" id="KW-0560">Oxidoreductase</keyword>
<dbReference type="CDD" id="cd08065">
    <property type="entry name" value="MPN_eIF3h"/>
    <property type="match status" value="1"/>
</dbReference>
<dbReference type="Gene3D" id="3.40.50.720">
    <property type="entry name" value="NAD(P)-binding Rossmann-like Domain"/>
    <property type="match status" value="2"/>
</dbReference>
<dbReference type="PROSITE" id="PS00065">
    <property type="entry name" value="D_2_HYDROXYACID_DH_1"/>
    <property type="match status" value="1"/>
</dbReference>
<dbReference type="GO" id="GO:0008237">
    <property type="term" value="F:metallopeptidase activity"/>
    <property type="evidence" value="ECO:0007669"/>
    <property type="project" value="InterPro"/>
</dbReference>
<dbReference type="InterPro" id="IPR011008">
    <property type="entry name" value="Dimeric_a/b-barrel"/>
</dbReference>
<keyword evidence="10" id="KW-1185">Reference proteome</keyword>
<evidence type="ECO:0000256" key="2">
    <source>
        <dbReference type="ARBA" id="ARBA00022490"/>
    </source>
</evidence>
<feature type="compositionally biased region" description="Polar residues" evidence="7">
    <location>
        <begin position="382"/>
        <end position="397"/>
    </location>
</feature>
<evidence type="ECO:0000256" key="6">
    <source>
        <dbReference type="ARBA" id="ARBA00023027"/>
    </source>
</evidence>
<dbReference type="Pfam" id="PF01398">
    <property type="entry name" value="JAB"/>
    <property type="match status" value="1"/>
</dbReference>
<keyword evidence="4" id="KW-0648">Protein biosynthesis</keyword>
<accession>A0A2N3N2N3</accession>
<keyword evidence="2" id="KW-0963">Cytoplasm</keyword>
<dbReference type="InterPro" id="IPR050223">
    <property type="entry name" value="D-isomer_2-hydroxyacid_DH"/>
</dbReference>
<dbReference type="InterPro" id="IPR036291">
    <property type="entry name" value="NAD(P)-bd_dom_sf"/>
</dbReference>
<protein>
    <recommendedName>
        <fullName evidence="8">MPN domain-containing protein</fullName>
    </recommendedName>
</protein>
<dbReference type="InterPro" id="IPR027524">
    <property type="entry name" value="eIF3h"/>
</dbReference>
<dbReference type="SUPFAM" id="SSF52283">
    <property type="entry name" value="Formate/glycerate dehydrogenase catalytic domain-like"/>
    <property type="match status" value="1"/>
</dbReference>
<dbReference type="InterPro" id="IPR029753">
    <property type="entry name" value="D-isomer_DH_CS"/>
</dbReference>
<proteinExistence type="inferred from homology"/>
<dbReference type="EMBL" id="NLAX01001033">
    <property type="protein sequence ID" value="PKS06691.1"/>
    <property type="molecule type" value="Genomic_DNA"/>
</dbReference>
<dbReference type="InterPro" id="IPR045810">
    <property type="entry name" value="eIF3h_C"/>
</dbReference>
<dbReference type="SUPFAM" id="SSF51735">
    <property type="entry name" value="NAD(P)-binding Rossmann-fold domains"/>
    <property type="match status" value="1"/>
</dbReference>
<dbReference type="PROSITE" id="PS00671">
    <property type="entry name" value="D_2_HYDROXYACID_DH_3"/>
    <property type="match status" value="1"/>
</dbReference>
<keyword evidence="6" id="KW-0520">NAD</keyword>
<dbReference type="HAMAP" id="MF_03007">
    <property type="entry name" value="eIF3h"/>
    <property type="match status" value="1"/>
</dbReference>
<evidence type="ECO:0000256" key="7">
    <source>
        <dbReference type="SAM" id="MobiDB-lite"/>
    </source>
</evidence>
<dbReference type="InParanoid" id="A0A2N3N2N3"/>
<sequence>GCAVSGLVAAPLPRLSQIRNAMGNSARPKVLQLGEIELAHETLASIAQVAEIITPQAKSRDEFIAECRSGAFDGVIVAFRTFDSAAITGPVDSELVAVLPSTLRFICAGYDQIDVHACTARSILVSNTPTAVDDSTADINIWLMLGALRNLNVSISTLRAGTWRGKPQPALGHDPQGKILGILGMGGIGRNMAKKALAFGMKIRYYNRTRLSEQLEKECQAEYVDFETLLRESDVLSLNLPLNANTRHSISREQFAIMKKGIVVVNTARGAIIDEAALVDALNDGIVSTVGLDVFENEPEIHPGLLSNPSVLLVPHMGTWSVETHLKMEEWALSNVKQALAEGRLRSIVPEQTDKAEIPLSRIPHSLFYTNISTLSMGFFSTPESSQDSTRQTTPESPNELLITSPYSTPEHLLNLSTLNNENALFAKALTSLRCVRDDYATAPYIDSFNWDEVMDKLRQSAELTKAGPDDAGFAETSFFIVAFRSQIPPTTVYKDLGILDEAAHAEAVACGGFLKYWFGHPDPEGRNLATCVWRSRDDAIRAGHTPGHKRAARATAAMYSHWKIDRHRLVVGPGAKKWKLIDWSDDYPVRLEIGISHSDEMVLIPTLGGKHLPGVLRFDHLIGTCNDAIESLLRVDKKEKRKAIMADASKDVPFKTVQVEALVLMKISKHCSQSFPTTATGSLVGMDNDGTLEVTNSFNFPIFDVPGSDSHQNDASSLAAMAPRQKPNITYQNDMIRYMKEINIDANNVGWYTSAAMGNFVNLTFIENQYHYQKENDRTIALVHDVSRSSQGALSIRAFKLSTAFMAAYKEGKFTTESLQKSKLAFKDIIVEFPVVVHNSHLLTTFLHQIPSAPIRDPSEPPTSLDDLIEDPVNPPLYPSLDSLDVSIDPFLEKTCDLLLDSIESHYTDLNNFQFYQRQLGREQAKITQWQTKRKAENAARVAAKQQPLPEDEWQRLFKLPQEPSRLEGMLNAKQVEQYAKQVDGFTANVSAKMFAVRENLMPK</sequence>
<reference evidence="9 10" key="1">
    <citation type="journal article" date="2017" name="G3 (Bethesda)">
        <title>First Draft Genome Sequence of the Pathogenic Fungus Lomentospora prolificans (Formerly Scedosporium prolificans).</title>
        <authorList>
            <person name="Luo R."/>
            <person name="Zimin A."/>
            <person name="Workman R."/>
            <person name="Fan Y."/>
            <person name="Pertea G."/>
            <person name="Grossman N."/>
            <person name="Wear M.P."/>
            <person name="Jia B."/>
            <person name="Miller H."/>
            <person name="Casadevall A."/>
            <person name="Timp W."/>
            <person name="Zhang S.X."/>
            <person name="Salzberg S.L."/>
        </authorList>
    </citation>
    <scope>NUCLEOTIDE SEQUENCE [LARGE SCALE GENOMIC DNA]</scope>
    <source>
        <strain evidence="9 10">JHH-5317</strain>
    </source>
</reference>
<dbReference type="CDD" id="cd12168">
    <property type="entry name" value="Mand_dh_like"/>
    <property type="match status" value="1"/>
</dbReference>
<dbReference type="PANTHER" id="PTHR10996">
    <property type="entry name" value="2-HYDROXYACID DEHYDROGENASE-RELATED"/>
    <property type="match status" value="1"/>
</dbReference>
<dbReference type="Proteomes" id="UP000233524">
    <property type="component" value="Unassembled WGS sequence"/>
</dbReference>
<dbReference type="GO" id="GO:0005852">
    <property type="term" value="C:eukaryotic translation initiation factor 3 complex"/>
    <property type="evidence" value="ECO:0007669"/>
    <property type="project" value="InterPro"/>
</dbReference>
<feature type="region of interest" description="Disordered" evidence="7">
    <location>
        <begin position="381"/>
        <end position="400"/>
    </location>
</feature>
<dbReference type="InterPro" id="IPR000555">
    <property type="entry name" value="JAMM/MPN+_dom"/>
</dbReference>
<dbReference type="Pfam" id="PF02826">
    <property type="entry name" value="2-Hacid_dh_C"/>
    <property type="match status" value="1"/>
</dbReference>
<dbReference type="PROSITE" id="PS50249">
    <property type="entry name" value="MPN"/>
    <property type="match status" value="1"/>
</dbReference>
<organism evidence="9 10">
    <name type="scientific">Lomentospora prolificans</name>
    <dbReference type="NCBI Taxonomy" id="41688"/>
    <lineage>
        <taxon>Eukaryota</taxon>
        <taxon>Fungi</taxon>
        <taxon>Dikarya</taxon>
        <taxon>Ascomycota</taxon>
        <taxon>Pezizomycotina</taxon>
        <taxon>Sordariomycetes</taxon>
        <taxon>Hypocreomycetidae</taxon>
        <taxon>Microascales</taxon>
        <taxon>Microascaceae</taxon>
        <taxon>Lomentospora</taxon>
    </lineage>
</organism>
<dbReference type="FunFam" id="3.40.140.10:FF:000052">
    <property type="entry name" value="Eukaryotic translation initiation factor 3 subunit H"/>
    <property type="match status" value="1"/>
</dbReference>
<dbReference type="AlphaFoldDB" id="A0A2N3N2N3"/>
<dbReference type="FunFam" id="3.40.50.720:FF:000203">
    <property type="entry name" value="D-3-phosphoglycerate dehydrogenase (SerA)"/>
    <property type="match status" value="1"/>
</dbReference>
<evidence type="ECO:0000256" key="5">
    <source>
        <dbReference type="ARBA" id="ARBA00023002"/>
    </source>
</evidence>
<dbReference type="OrthoDB" id="10265695at2759"/>
<comment type="similarity">
    <text evidence="1">Belongs to the D-isomer specific 2-hydroxyacid dehydrogenase family.</text>
</comment>
<dbReference type="InterPro" id="IPR029752">
    <property type="entry name" value="D-isomer_DH_CS1"/>
</dbReference>
<evidence type="ECO:0000256" key="3">
    <source>
        <dbReference type="ARBA" id="ARBA00022540"/>
    </source>
</evidence>
<comment type="caution">
    <text evidence="9">The sequence shown here is derived from an EMBL/GenBank/DDBJ whole genome shotgun (WGS) entry which is preliminary data.</text>
</comment>
<dbReference type="GO" id="GO:0051287">
    <property type="term" value="F:NAD binding"/>
    <property type="evidence" value="ECO:0007669"/>
    <property type="project" value="InterPro"/>
</dbReference>
<evidence type="ECO:0000313" key="9">
    <source>
        <dbReference type="EMBL" id="PKS06691.1"/>
    </source>
</evidence>
<evidence type="ECO:0000313" key="10">
    <source>
        <dbReference type="Proteomes" id="UP000233524"/>
    </source>
</evidence>
<dbReference type="GO" id="GO:0016618">
    <property type="term" value="F:hydroxypyruvate reductase [NAD(P)H] activity"/>
    <property type="evidence" value="ECO:0007669"/>
    <property type="project" value="TreeGrafter"/>
</dbReference>
<dbReference type="Pfam" id="PF19445">
    <property type="entry name" value="eIF3h_C"/>
    <property type="match status" value="2"/>
</dbReference>
<dbReference type="PANTHER" id="PTHR10996:SF269">
    <property type="entry name" value="HYPOTHETICAL D-ISOMER SPECIFIC 2-HYDROXYACID DEHYDROGENASE (EUROFUNG)"/>
    <property type="match status" value="1"/>
</dbReference>
<evidence type="ECO:0000256" key="1">
    <source>
        <dbReference type="ARBA" id="ARBA00005854"/>
    </source>
</evidence>
<dbReference type="VEuPathDB" id="FungiDB:jhhlp_006765"/>
<dbReference type="SUPFAM" id="SSF54909">
    <property type="entry name" value="Dimeric alpha+beta barrel"/>
    <property type="match status" value="1"/>
</dbReference>